<evidence type="ECO:0000313" key="2">
    <source>
        <dbReference type="Proteomes" id="UP000688137"/>
    </source>
</evidence>
<name>A0A8S1KA63_PARPR</name>
<comment type="caution">
    <text evidence="1">The sequence shown here is derived from an EMBL/GenBank/DDBJ whole genome shotgun (WGS) entry which is preliminary data.</text>
</comment>
<reference evidence="1" key="1">
    <citation type="submission" date="2021-01" db="EMBL/GenBank/DDBJ databases">
        <authorList>
            <consortium name="Genoscope - CEA"/>
            <person name="William W."/>
        </authorList>
    </citation>
    <scope>NUCLEOTIDE SEQUENCE</scope>
</reference>
<protein>
    <submittedName>
        <fullName evidence="1">Uncharacterized protein</fullName>
    </submittedName>
</protein>
<gene>
    <name evidence="1" type="ORF">PPRIM_AZ9-3.1.T0110444</name>
</gene>
<accession>A0A8S1KA63</accession>
<proteinExistence type="predicted"/>
<evidence type="ECO:0000313" key="1">
    <source>
        <dbReference type="EMBL" id="CAD8047468.1"/>
    </source>
</evidence>
<sequence length="388" mass="46728">MNDELAKETFIVQQQTQPFTYIQILKALQPLTLKTFRFNIPEISIFNQGEVELFISQRKTNLYGQYKQLRNLPHYRLKSLMPKNGCICKFVDQNLQIMTDVELNILLNKRRVETIWKDILYIQSQYLVDQRILYVAEQDDYTMLYKRAYIEVGILTKDIVIASSQYITDEEEDQYERSLTHEQLCQYYTYKIIHFLEKVRSIKITHGIFKWSIENSRSYYFIDSQYVSYKNIVVNDQKQNSKQQNTLQLIDSINDDVVKQYINILNNEYEKKKQEFGFNENQFNITKDRETEKVFKEIHKGSNIQYNQLFQNIDSFTKYEGILLKQIKQKHTIKINRPRQRVMTIQNCQSPHKTLPVRPFTQQKQRTPTYKHYKSKLKYNTLPYLLQQ</sequence>
<dbReference type="OMA" id="FNENQFN"/>
<dbReference type="Proteomes" id="UP000688137">
    <property type="component" value="Unassembled WGS sequence"/>
</dbReference>
<organism evidence="1 2">
    <name type="scientific">Paramecium primaurelia</name>
    <dbReference type="NCBI Taxonomy" id="5886"/>
    <lineage>
        <taxon>Eukaryota</taxon>
        <taxon>Sar</taxon>
        <taxon>Alveolata</taxon>
        <taxon>Ciliophora</taxon>
        <taxon>Intramacronucleata</taxon>
        <taxon>Oligohymenophorea</taxon>
        <taxon>Peniculida</taxon>
        <taxon>Parameciidae</taxon>
        <taxon>Paramecium</taxon>
    </lineage>
</organism>
<dbReference type="EMBL" id="CAJJDM010000008">
    <property type="protein sequence ID" value="CAD8047468.1"/>
    <property type="molecule type" value="Genomic_DNA"/>
</dbReference>
<dbReference type="AlphaFoldDB" id="A0A8S1KA63"/>
<keyword evidence="2" id="KW-1185">Reference proteome</keyword>